<reference evidence="3" key="1">
    <citation type="journal article" date="2013" name="Proc. Natl. Acad. Sci. U.S.A.">
        <title>Improving the coverage of the cyanobacterial phylum using diversity-driven genome sequencing.</title>
        <authorList>
            <person name="Shih P.M."/>
            <person name="Wu D."/>
            <person name="Latifi A."/>
            <person name="Axen S.D."/>
            <person name="Fewer D.P."/>
            <person name="Talla E."/>
            <person name="Calteau A."/>
            <person name="Cai F."/>
            <person name="Tandeau de Marsac N."/>
            <person name="Rippka R."/>
            <person name="Herdman M."/>
            <person name="Sivonen K."/>
            <person name="Coursin T."/>
            <person name="Laurent T."/>
            <person name="Goodwin L."/>
            <person name="Nolan M."/>
            <person name="Davenport K.W."/>
            <person name="Han C.S."/>
            <person name="Rubin E.M."/>
            <person name="Eisen J.A."/>
            <person name="Woyke T."/>
            <person name="Gugger M."/>
            <person name="Kerfeld C.A."/>
        </authorList>
    </citation>
    <scope>NUCLEOTIDE SEQUENCE [LARGE SCALE GENOMIC DNA]</scope>
    <source>
        <strain evidence="3">ATCC 29371 / PCC 7437</strain>
        <plasmid evidence="3">Plasmid pSTA7437.01</plasmid>
    </source>
</reference>
<evidence type="ECO:0000313" key="2">
    <source>
        <dbReference type="EMBL" id="AFZ37997.1"/>
    </source>
</evidence>
<dbReference type="Proteomes" id="UP000010473">
    <property type="component" value="Plasmid pSTA7437.01"/>
</dbReference>
<evidence type="ECO:0000313" key="3">
    <source>
        <dbReference type="Proteomes" id="UP000010473"/>
    </source>
</evidence>
<organism evidence="2 3">
    <name type="scientific">Stanieria cyanosphaera (strain ATCC 29371 / PCC 7437)</name>
    <dbReference type="NCBI Taxonomy" id="111780"/>
    <lineage>
        <taxon>Bacteria</taxon>
        <taxon>Bacillati</taxon>
        <taxon>Cyanobacteriota</taxon>
        <taxon>Cyanophyceae</taxon>
        <taxon>Pleurocapsales</taxon>
        <taxon>Dermocarpellaceae</taxon>
        <taxon>Stanieria</taxon>
    </lineage>
</organism>
<dbReference type="AlphaFoldDB" id="K9Y1Y1"/>
<proteinExistence type="predicted"/>
<dbReference type="EMBL" id="CP003654">
    <property type="protein sequence ID" value="AFZ37997.1"/>
    <property type="molecule type" value="Genomic_DNA"/>
</dbReference>
<name>K9Y1Y1_STAC7</name>
<dbReference type="PATRIC" id="fig|111780.3.peg.4690"/>
<evidence type="ECO:0000256" key="1">
    <source>
        <dbReference type="SAM" id="MobiDB-lite"/>
    </source>
</evidence>
<dbReference type="KEGG" id="scs:Sta7437_4535"/>
<sequence length="295" mass="32647">MFSNLNSLKITFAIHAWLLLAIGLTLTRQPKVFANEIELVQPTKSNNNSAEISQFLENADIQSNDDNAIRDRIDKELDRTVDNIIDKIFDHLPDSIQGFLGGLEDTVSDFVSTKIPDIGKIVDIVFNSELSEGESDLPSRQQSETLEGTPDNYAVSESETDAVVREILVETVESTTLNESAQTNLKQTAVRVQKSVDESVKLGEDSQNRDVTQQILQNLSQQEAISATRQGIIVQQNQQAQVDRAISNMLNAQQAEELAGINAAKRREDIGTTNLTVRQWGLIRLPGNPSDTSEE</sequence>
<dbReference type="OrthoDB" id="490176at2"/>
<feature type="region of interest" description="Disordered" evidence="1">
    <location>
        <begin position="132"/>
        <end position="153"/>
    </location>
</feature>
<gene>
    <name evidence="2" type="ordered locus">Sta7437_4535</name>
</gene>
<dbReference type="HOGENOM" id="CLU_943046_0_0_3"/>
<keyword evidence="3" id="KW-1185">Reference proteome</keyword>
<keyword evidence="2" id="KW-0614">Plasmid</keyword>
<accession>K9Y1Y1</accession>
<geneLocation type="plasmid" evidence="2 3">
    <name>pSTA7437.01</name>
</geneLocation>
<dbReference type="RefSeq" id="WP_015211910.1">
    <property type="nucleotide sequence ID" value="NC_019765.1"/>
</dbReference>
<protein>
    <submittedName>
        <fullName evidence="2">Uncharacterized protein</fullName>
    </submittedName>
</protein>